<dbReference type="SUPFAM" id="SSF56059">
    <property type="entry name" value="Glutathione synthetase ATP-binding domain-like"/>
    <property type="match status" value="1"/>
</dbReference>
<accession>A0A4Q8QIN3</accession>
<keyword evidence="1" id="KW-0808">Transferase</keyword>
<name>A0A4Q8QIN3_9FLAO</name>
<keyword evidence="2" id="KW-1185">Reference proteome</keyword>
<organism evidence="1 2">
    <name type="scientific">Flagellimonas allohymeniacidonis</name>
    <dbReference type="NCBI Taxonomy" id="2517819"/>
    <lineage>
        <taxon>Bacteria</taxon>
        <taxon>Pseudomonadati</taxon>
        <taxon>Bacteroidota</taxon>
        <taxon>Flavobacteriia</taxon>
        <taxon>Flavobacteriales</taxon>
        <taxon>Flavobacteriaceae</taxon>
        <taxon>Flagellimonas</taxon>
    </lineage>
</organism>
<dbReference type="OrthoDB" id="9791827at2"/>
<dbReference type="EMBL" id="SGIU01000001">
    <property type="protein sequence ID" value="TAI48573.1"/>
    <property type="molecule type" value="Genomic_DNA"/>
</dbReference>
<dbReference type="RefSeq" id="WP_130608850.1">
    <property type="nucleotide sequence ID" value="NZ_SGIU01000001.1"/>
</dbReference>
<dbReference type="AlphaFoldDB" id="A0A4Q8QIN3"/>
<dbReference type="GO" id="GO:0016740">
    <property type="term" value="F:transferase activity"/>
    <property type="evidence" value="ECO:0007669"/>
    <property type="project" value="UniProtKB-KW"/>
</dbReference>
<reference evidence="1 2" key="1">
    <citation type="submission" date="2019-02" db="EMBL/GenBank/DDBJ databases">
        <title>Draft genome sequence of Muricauda sp. 176CP4-71.</title>
        <authorList>
            <person name="Park J.-S."/>
        </authorList>
    </citation>
    <scope>NUCLEOTIDE SEQUENCE [LARGE SCALE GENOMIC DNA]</scope>
    <source>
        <strain evidence="1 2">176CP4-71</strain>
    </source>
</reference>
<gene>
    <name evidence="1" type="ORF">EW142_01860</name>
</gene>
<dbReference type="Pfam" id="PF14305">
    <property type="entry name" value="ATPgrasp_TupA"/>
    <property type="match status" value="1"/>
</dbReference>
<comment type="caution">
    <text evidence="1">The sequence shown here is derived from an EMBL/GenBank/DDBJ whole genome shotgun (WGS) entry which is preliminary data.</text>
</comment>
<dbReference type="InterPro" id="IPR029465">
    <property type="entry name" value="ATPgrasp_TupA"/>
</dbReference>
<evidence type="ECO:0000313" key="2">
    <source>
        <dbReference type="Proteomes" id="UP000291981"/>
    </source>
</evidence>
<evidence type="ECO:0000313" key="1">
    <source>
        <dbReference type="EMBL" id="TAI48573.1"/>
    </source>
</evidence>
<sequence>MKKLFKYLYKRTKVGHIVIQQFINLHNFYLNRVMSEKAFAKRGFRKSFNREVDLENPKTLNEKIVWLKLNDRTPVHTICSDKYAVRDYIEKRIGEEYLVPLYFQSKDPNDIAPENMPNHPFIIKTNHDSGGGIMVRDKSSIDWKQVQKGLRKRLKKNYYYSSKEWQYKNIEPRIIVEKLLLDQNGDPAKDYKMHCFNGEVIMLQVDIGRFSGNHCRNFYNKEWQRQPYRWPSPKENGKLTNPSDYDVEKPQNLQKMISLSESLAKDFSYVRIDWYDVNGKLYFGEITFHTDGGNRPILPAEWDRKLGDMLILPNHPSKN</sequence>
<proteinExistence type="predicted"/>
<protein>
    <submittedName>
        <fullName evidence="1">Glycosyl transferase</fullName>
    </submittedName>
</protein>
<dbReference type="Proteomes" id="UP000291981">
    <property type="component" value="Unassembled WGS sequence"/>
</dbReference>